<dbReference type="EMBL" id="WIWJ01000011">
    <property type="protein sequence ID" value="MQT46662.1"/>
    <property type="molecule type" value="Genomic_DNA"/>
</dbReference>
<evidence type="ECO:0000313" key="2">
    <source>
        <dbReference type="EMBL" id="MQT88301.1"/>
    </source>
</evidence>
<dbReference type="OrthoDB" id="7031035at2"/>
<comment type="caution">
    <text evidence="1">The sequence shown here is derived from an EMBL/GenBank/DDBJ whole genome shotgun (WGS) entry which is preliminary data.</text>
</comment>
<dbReference type="Proteomes" id="UP000489190">
    <property type="component" value="Unassembled WGS sequence"/>
</dbReference>
<dbReference type="EMBL" id="WIWI01000008">
    <property type="protein sequence ID" value="MQT88301.1"/>
    <property type="molecule type" value="Genomic_DNA"/>
</dbReference>
<name>A0A0J6L9S5_9PSED</name>
<evidence type="ECO:0000313" key="4">
    <source>
        <dbReference type="Proteomes" id="UP000489190"/>
    </source>
</evidence>
<dbReference type="InterPro" id="IPR013362">
    <property type="entry name" value="Pilus_4_PilV"/>
</dbReference>
<organism evidence="1 3">
    <name type="scientific">Pseudomonas helleri</name>
    <dbReference type="NCBI Taxonomy" id="1608996"/>
    <lineage>
        <taxon>Bacteria</taxon>
        <taxon>Pseudomonadati</taxon>
        <taxon>Pseudomonadota</taxon>
        <taxon>Gammaproteobacteria</taxon>
        <taxon>Pseudomonadales</taxon>
        <taxon>Pseudomonadaceae</taxon>
        <taxon>Pseudomonas</taxon>
    </lineage>
</organism>
<reference evidence="3 4" key="1">
    <citation type="submission" date="2019-10" db="EMBL/GenBank/DDBJ databases">
        <title>Evaluation of single-gene subtyping targets for Pseudomonas.</title>
        <authorList>
            <person name="Reichler S.J."/>
            <person name="Orsi R.H."/>
            <person name="Wiedmann M."/>
            <person name="Martin N.H."/>
            <person name="Murphy S.I."/>
        </authorList>
    </citation>
    <scope>NUCLEOTIDE SEQUENCE [LARGE SCALE GENOMIC DNA]</scope>
    <source>
        <strain evidence="2 4">FSL R10-3254</strain>
        <strain evidence="1 3">FSL R10-3257</strain>
    </source>
</reference>
<accession>A0A0J6L9S5</accession>
<gene>
    <name evidence="1" type="primary">pilV</name>
    <name evidence="2" type="ORF">GHO39_03985</name>
    <name evidence="1" type="ORF">GHO40_07980</name>
</gene>
<protein>
    <submittedName>
        <fullName evidence="1">Type IV pilus modification protein PilV</fullName>
    </submittedName>
</protein>
<proteinExistence type="predicted"/>
<dbReference type="InterPro" id="IPR012902">
    <property type="entry name" value="N_methyl_site"/>
</dbReference>
<dbReference type="Proteomes" id="UP000441404">
    <property type="component" value="Unassembled WGS sequence"/>
</dbReference>
<dbReference type="Pfam" id="PF07963">
    <property type="entry name" value="N_methyl"/>
    <property type="match status" value="1"/>
</dbReference>
<dbReference type="NCBIfam" id="TIGR02532">
    <property type="entry name" value="IV_pilin_GFxxxE"/>
    <property type="match status" value="1"/>
</dbReference>
<evidence type="ECO:0000313" key="1">
    <source>
        <dbReference type="EMBL" id="MQT46662.1"/>
    </source>
</evidence>
<dbReference type="NCBIfam" id="TIGR02523">
    <property type="entry name" value="type_IV_pilV"/>
    <property type="match status" value="1"/>
</dbReference>
<dbReference type="STRING" id="1608996.TU84_04105"/>
<evidence type="ECO:0000313" key="3">
    <source>
        <dbReference type="Proteomes" id="UP000441404"/>
    </source>
</evidence>
<dbReference type="AlphaFoldDB" id="A0A0J6L9S5"/>
<sequence length="149" mass="15653">MAHMNRSDKRRQSGVTLIEVLVATVILAGGLLGAAAVQLNALKHTDSALMTTQASFIAYDMLDRIRANPAADYAGATAGAGLHSVLGQDLSDFKRNVRQFGGASAKGSIAINERQVAITLQWDDTRAGGQWQTFSLTSQIASGFAMGAS</sequence>